<accession>A0A3S3S510</accession>
<evidence type="ECO:0000313" key="5">
    <source>
        <dbReference type="Proteomes" id="UP000287687"/>
    </source>
</evidence>
<dbReference type="EMBL" id="SBIP01000003">
    <property type="protein sequence ID" value="RWX76939.1"/>
    <property type="molecule type" value="Genomic_DNA"/>
</dbReference>
<keyword evidence="3 4" id="KW-0808">Transferase</keyword>
<dbReference type="Gene3D" id="3.90.550.10">
    <property type="entry name" value="Spore Coat Polysaccharide Biosynthesis Protein SpsA, Chain A"/>
    <property type="match status" value="1"/>
</dbReference>
<gene>
    <name evidence="4" type="ORF">EPK99_14845</name>
</gene>
<proteinExistence type="inferred from homology"/>
<evidence type="ECO:0000256" key="2">
    <source>
        <dbReference type="ARBA" id="ARBA00022676"/>
    </source>
</evidence>
<evidence type="ECO:0000256" key="1">
    <source>
        <dbReference type="ARBA" id="ARBA00006739"/>
    </source>
</evidence>
<dbReference type="SUPFAM" id="SSF53448">
    <property type="entry name" value="Nucleotide-diphospho-sugar transferases"/>
    <property type="match status" value="1"/>
</dbReference>
<dbReference type="OrthoDB" id="9771846at2"/>
<dbReference type="PANTHER" id="PTHR43179:SF12">
    <property type="entry name" value="GALACTOFURANOSYLTRANSFERASE GLFT2"/>
    <property type="match status" value="1"/>
</dbReference>
<organism evidence="4 5">
    <name type="scientific">Neorhizobium lilium</name>
    <dbReference type="NCBI Taxonomy" id="2503024"/>
    <lineage>
        <taxon>Bacteria</taxon>
        <taxon>Pseudomonadati</taxon>
        <taxon>Pseudomonadota</taxon>
        <taxon>Alphaproteobacteria</taxon>
        <taxon>Hyphomicrobiales</taxon>
        <taxon>Rhizobiaceae</taxon>
        <taxon>Rhizobium/Agrobacterium group</taxon>
        <taxon>Neorhizobium</taxon>
    </lineage>
</organism>
<dbReference type="Pfam" id="PF13641">
    <property type="entry name" value="Glyco_tranf_2_3"/>
    <property type="match status" value="1"/>
</dbReference>
<dbReference type="RefSeq" id="WP_128443855.1">
    <property type="nucleotide sequence ID" value="NZ_SBIP01000003.1"/>
</dbReference>
<dbReference type="PANTHER" id="PTHR43179">
    <property type="entry name" value="RHAMNOSYLTRANSFERASE WBBL"/>
    <property type="match status" value="1"/>
</dbReference>
<name>A0A3S3S510_9HYPH</name>
<evidence type="ECO:0000313" key="4">
    <source>
        <dbReference type="EMBL" id="RWX76939.1"/>
    </source>
</evidence>
<reference evidence="4 5" key="1">
    <citation type="submission" date="2019-01" db="EMBL/GenBank/DDBJ databases">
        <title>The draft genome of Rhizobium sp. 24NR.</title>
        <authorList>
            <person name="Liu L."/>
            <person name="Liang L."/>
            <person name="Shi S."/>
            <person name="Xu L."/>
            <person name="Wang X."/>
            <person name="Li L."/>
            <person name="Zhang X."/>
        </authorList>
    </citation>
    <scope>NUCLEOTIDE SEQUENCE [LARGE SCALE GENOMIC DNA]</scope>
    <source>
        <strain evidence="4 5">24NR</strain>
    </source>
</reference>
<keyword evidence="5" id="KW-1185">Reference proteome</keyword>
<comment type="similarity">
    <text evidence="1">Belongs to the glycosyltransferase 2 family.</text>
</comment>
<protein>
    <submittedName>
        <fullName evidence="4">Glycosyltransferase family 2 protein</fullName>
    </submittedName>
</protein>
<keyword evidence="2" id="KW-0328">Glycosyltransferase</keyword>
<sequence>MQKTPLIAILITCFNRRETTLSCLASIESAISGSADYKVVIVDDGSSDGTADAVRAAYPDAVVAIGSGNLYWNGGMRMAWQNALQLHADFYLWLNDDTILRPGAIRDMLSKYDQENFAKTIVVGCTVDPETKQTTYGGYRRSTGLSRLRLRRLWSNEQYCDTMNGNCVLFPKTTTDDIGINSHKFTHAFGDNDYGLRAIRAGYRIVELKDAVAEQTHNAEFVKSTSTLTYANWRKILLHPKGVPVVEWWAFCREHGGPIWPVNFFWRYIKMLRLRAG</sequence>
<dbReference type="Proteomes" id="UP000287687">
    <property type="component" value="Unassembled WGS sequence"/>
</dbReference>
<dbReference type="InterPro" id="IPR029044">
    <property type="entry name" value="Nucleotide-diphossugar_trans"/>
</dbReference>
<evidence type="ECO:0000256" key="3">
    <source>
        <dbReference type="ARBA" id="ARBA00022679"/>
    </source>
</evidence>
<dbReference type="AlphaFoldDB" id="A0A3S3S510"/>
<dbReference type="GO" id="GO:0016757">
    <property type="term" value="F:glycosyltransferase activity"/>
    <property type="evidence" value="ECO:0007669"/>
    <property type="project" value="UniProtKB-KW"/>
</dbReference>
<comment type="caution">
    <text evidence="4">The sequence shown here is derived from an EMBL/GenBank/DDBJ whole genome shotgun (WGS) entry which is preliminary data.</text>
</comment>